<organism evidence="2">
    <name type="scientific">Brassica napus</name>
    <name type="common">Rape</name>
    <dbReference type="NCBI Taxonomy" id="3708"/>
    <lineage>
        <taxon>Eukaryota</taxon>
        <taxon>Viridiplantae</taxon>
        <taxon>Streptophyta</taxon>
        <taxon>Embryophyta</taxon>
        <taxon>Tracheophyta</taxon>
        <taxon>Spermatophyta</taxon>
        <taxon>Magnoliopsida</taxon>
        <taxon>eudicotyledons</taxon>
        <taxon>Gunneridae</taxon>
        <taxon>Pentapetalae</taxon>
        <taxon>rosids</taxon>
        <taxon>malvids</taxon>
        <taxon>Brassicales</taxon>
        <taxon>Brassicaceae</taxon>
        <taxon>Brassiceae</taxon>
        <taxon>Brassica</taxon>
    </lineage>
</organism>
<proteinExistence type="predicted"/>
<keyword evidence="1" id="KW-1133">Transmembrane helix</keyword>
<evidence type="ECO:0000256" key="1">
    <source>
        <dbReference type="SAM" id="Phobius"/>
    </source>
</evidence>
<keyword evidence="1" id="KW-0472">Membrane</keyword>
<keyword evidence="1" id="KW-0812">Transmembrane</keyword>
<dbReference type="EMBL" id="HG994358">
    <property type="protein sequence ID" value="CAF2271242.1"/>
    <property type="molecule type" value="Genomic_DNA"/>
</dbReference>
<reference evidence="2" key="1">
    <citation type="submission" date="2021-01" db="EMBL/GenBank/DDBJ databases">
        <authorList>
            <consortium name="Genoscope - CEA"/>
            <person name="William W."/>
        </authorList>
    </citation>
    <scope>NUCLEOTIDE SEQUENCE</scope>
</reference>
<sequence>MRKSPKGIQNVVRVRCAIQTISRKIRVLLNTIILFNIHFIASLGQNVNVKYTIATPRI</sequence>
<evidence type="ECO:0000313" key="2">
    <source>
        <dbReference type="EMBL" id="CAF2271242.1"/>
    </source>
</evidence>
<feature type="transmembrane region" description="Helical" evidence="1">
    <location>
        <begin position="27"/>
        <end position="44"/>
    </location>
</feature>
<name>A0A817AXD5_BRANA</name>
<gene>
    <name evidence="2" type="ORF">DARMORV10_A04P10410.1</name>
</gene>
<protein>
    <submittedName>
        <fullName evidence="2">(rape) hypothetical protein</fullName>
    </submittedName>
</protein>
<dbReference type="AlphaFoldDB" id="A0A817AXD5"/>
<accession>A0A817AXD5</accession>
<dbReference type="Proteomes" id="UP001295469">
    <property type="component" value="Chromosome A04"/>
</dbReference>